<name>A0A9P9FD81_9HYPO</name>
<dbReference type="PANTHER" id="PTHR35391">
    <property type="entry name" value="C2H2-TYPE DOMAIN-CONTAINING PROTEIN-RELATED"/>
    <property type="match status" value="1"/>
</dbReference>
<evidence type="ECO:0000313" key="2">
    <source>
        <dbReference type="Proteomes" id="UP000717696"/>
    </source>
</evidence>
<dbReference type="AlphaFoldDB" id="A0A9P9FD81"/>
<gene>
    <name evidence="1" type="ORF">B0J13DRAFT_616516</name>
</gene>
<evidence type="ECO:0000313" key="1">
    <source>
        <dbReference type="EMBL" id="KAH7159711.1"/>
    </source>
</evidence>
<dbReference type="EMBL" id="JAGMUU010000002">
    <property type="protein sequence ID" value="KAH7159711.1"/>
    <property type="molecule type" value="Genomic_DNA"/>
</dbReference>
<dbReference type="PANTHER" id="PTHR35391:SF5">
    <property type="entry name" value="DUF6590 DOMAIN-CONTAINING PROTEIN"/>
    <property type="match status" value="1"/>
</dbReference>
<proteinExistence type="predicted"/>
<dbReference type="OrthoDB" id="6133115at2759"/>
<keyword evidence="2" id="KW-1185">Reference proteome</keyword>
<organism evidence="1 2">
    <name type="scientific">Dactylonectria estremocensis</name>
    <dbReference type="NCBI Taxonomy" id="1079267"/>
    <lineage>
        <taxon>Eukaryota</taxon>
        <taxon>Fungi</taxon>
        <taxon>Dikarya</taxon>
        <taxon>Ascomycota</taxon>
        <taxon>Pezizomycotina</taxon>
        <taxon>Sordariomycetes</taxon>
        <taxon>Hypocreomycetidae</taxon>
        <taxon>Hypocreales</taxon>
        <taxon>Nectriaceae</taxon>
        <taxon>Dactylonectria</taxon>
    </lineage>
</organism>
<sequence>MEECIASHVTRCLGLFSNSIDASERTLFDLPVSFTRDVRDQQTRFKVWSGNIGAHRTGMSSLDHRLRDSSHSRNQVGSLLRDLTGLLDDAVAIITGEESSWDQLSGDEGIVPSEVAEDSESPNTELDQISVDFADVVNCLLHECGHPKSRTSRSLYRITPTVTSHYEPFNIQHIYSKFESIDSELAEKLGKAISRRRQYFKYRMVHLLQNRMR</sequence>
<comment type="caution">
    <text evidence="1">The sequence shown here is derived from an EMBL/GenBank/DDBJ whole genome shotgun (WGS) entry which is preliminary data.</text>
</comment>
<reference evidence="1" key="1">
    <citation type="journal article" date="2021" name="Nat. Commun.">
        <title>Genetic determinants of endophytism in the Arabidopsis root mycobiome.</title>
        <authorList>
            <person name="Mesny F."/>
            <person name="Miyauchi S."/>
            <person name="Thiergart T."/>
            <person name="Pickel B."/>
            <person name="Atanasova L."/>
            <person name="Karlsson M."/>
            <person name="Huettel B."/>
            <person name="Barry K.W."/>
            <person name="Haridas S."/>
            <person name="Chen C."/>
            <person name="Bauer D."/>
            <person name="Andreopoulos W."/>
            <person name="Pangilinan J."/>
            <person name="LaButti K."/>
            <person name="Riley R."/>
            <person name="Lipzen A."/>
            <person name="Clum A."/>
            <person name="Drula E."/>
            <person name="Henrissat B."/>
            <person name="Kohler A."/>
            <person name="Grigoriev I.V."/>
            <person name="Martin F.M."/>
            <person name="Hacquard S."/>
        </authorList>
    </citation>
    <scope>NUCLEOTIDE SEQUENCE</scope>
    <source>
        <strain evidence="1">MPI-CAGE-AT-0021</strain>
    </source>
</reference>
<protein>
    <submittedName>
        <fullName evidence="1">Uncharacterized protein</fullName>
    </submittedName>
</protein>
<accession>A0A9P9FD81</accession>
<dbReference type="Proteomes" id="UP000717696">
    <property type="component" value="Unassembled WGS sequence"/>
</dbReference>